<sequence>MGDMEKASNAQSRPAPENGRRPNELPLEEPSPAYTKASKNDDGYKKSVLEAAAAAASETQSHFQHHGTTNQYAQPELQEMQAYDVSPQNIAPPQLPWWLKNNLRVAKITVFVMFFVSAVHFAFASIIKDDLADDPNDFTCDYRYIKDAAEPWPDPDGRIVLTWPAGSGRYHGQCRRILAASRVLDAAAAFTIFRPFLQMLPVFAQTFWTVRYEPNGWLDRHISPSRVYSARAVFSLVPSALYLACAAATASTRLVAGAPRADGDYRDMFAAEVAVQVLSAAACLHQAAAAGAAAWYLRGWKQMRRIAAASRGFS</sequence>
<protein>
    <submittedName>
        <fullName evidence="1">Uncharacterized protein</fullName>
    </submittedName>
</protein>
<organism evidence="1 2">
    <name type="scientific">Trichothecium roseum</name>
    <dbReference type="NCBI Taxonomy" id="47278"/>
    <lineage>
        <taxon>Eukaryota</taxon>
        <taxon>Fungi</taxon>
        <taxon>Dikarya</taxon>
        <taxon>Ascomycota</taxon>
        <taxon>Pezizomycotina</taxon>
        <taxon>Sordariomycetes</taxon>
        <taxon>Hypocreomycetidae</taxon>
        <taxon>Hypocreales</taxon>
        <taxon>Hypocreales incertae sedis</taxon>
        <taxon>Trichothecium</taxon>
    </lineage>
</organism>
<gene>
    <name evidence="1" type="ORF">N3K66_005169</name>
</gene>
<dbReference type="Proteomes" id="UP001163324">
    <property type="component" value="Chromosome 4"/>
</dbReference>
<evidence type="ECO:0000313" key="2">
    <source>
        <dbReference type="Proteomes" id="UP001163324"/>
    </source>
</evidence>
<keyword evidence="2" id="KW-1185">Reference proteome</keyword>
<accession>A0ACC0V3F5</accession>
<evidence type="ECO:0000313" key="1">
    <source>
        <dbReference type="EMBL" id="KAI9900907.1"/>
    </source>
</evidence>
<dbReference type="EMBL" id="CM047943">
    <property type="protein sequence ID" value="KAI9900907.1"/>
    <property type="molecule type" value="Genomic_DNA"/>
</dbReference>
<comment type="caution">
    <text evidence="1">The sequence shown here is derived from an EMBL/GenBank/DDBJ whole genome shotgun (WGS) entry which is preliminary data.</text>
</comment>
<proteinExistence type="predicted"/>
<name>A0ACC0V3F5_9HYPO</name>
<reference evidence="1" key="1">
    <citation type="submission" date="2022-10" db="EMBL/GenBank/DDBJ databases">
        <title>Complete Genome of Trichothecium roseum strain YXFP-22015, a Plant Pathogen Isolated from Citrus.</title>
        <authorList>
            <person name="Wang Y."/>
            <person name="Zhu L."/>
        </authorList>
    </citation>
    <scope>NUCLEOTIDE SEQUENCE</scope>
    <source>
        <strain evidence="1">YXFP-22015</strain>
    </source>
</reference>